<accession>A0A8S5VHI5</accession>
<protein>
    <submittedName>
        <fullName evidence="1">Uncharacterized protein</fullName>
    </submittedName>
</protein>
<dbReference type="EMBL" id="BK016267">
    <property type="protein sequence ID" value="DAG06242.1"/>
    <property type="molecule type" value="Genomic_DNA"/>
</dbReference>
<proteinExistence type="predicted"/>
<reference evidence="1" key="1">
    <citation type="journal article" date="2021" name="Proc. Natl. Acad. Sci. U.S.A.">
        <title>A Catalog of Tens of Thousands of Viruses from Human Metagenomes Reveals Hidden Associations with Chronic Diseases.</title>
        <authorList>
            <person name="Tisza M.J."/>
            <person name="Buck C.B."/>
        </authorList>
    </citation>
    <scope>NUCLEOTIDE SEQUENCE</scope>
    <source>
        <strain evidence="1">Ct3z32</strain>
    </source>
</reference>
<name>A0A8S5VHI5_9CAUD</name>
<evidence type="ECO:0000313" key="1">
    <source>
        <dbReference type="EMBL" id="DAG06242.1"/>
    </source>
</evidence>
<sequence>MAFKQQSKSLSKVERELERTLIFSRLPTKIQPDVSLGVLPE</sequence>
<organism evidence="1">
    <name type="scientific">Siphoviridae sp. ct3z32</name>
    <dbReference type="NCBI Taxonomy" id="2825327"/>
    <lineage>
        <taxon>Viruses</taxon>
        <taxon>Duplodnaviria</taxon>
        <taxon>Heunggongvirae</taxon>
        <taxon>Uroviricota</taxon>
        <taxon>Caudoviricetes</taxon>
    </lineage>
</organism>